<dbReference type="OrthoDB" id="514921at2"/>
<dbReference type="Proteomes" id="UP000029738">
    <property type="component" value="Unassembled WGS sequence"/>
</dbReference>
<dbReference type="EMBL" id="JHEG04000001">
    <property type="protein sequence ID" value="KAF3890167.1"/>
    <property type="molecule type" value="Genomic_DNA"/>
</dbReference>
<evidence type="ECO:0000313" key="2">
    <source>
        <dbReference type="EMBL" id="KAF3890167.1"/>
    </source>
</evidence>
<feature type="transmembrane region" description="Helical" evidence="1">
    <location>
        <begin position="36"/>
        <end position="58"/>
    </location>
</feature>
<comment type="caution">
    <text evidence="2">The sequence shown here is derived from an EMBL/GenBank/DDBJ whole genome shotgun (WGS) entry which is preliminary data.</text>
</comment>
<accession>A0A8S9TDW1</accession>
<feature type="transmembrane region" description="Helical" evidence="1">
    <location>
        <begin position="5"/>
        <end position="24"/>
    </location>
</feature>
<reference evidence="2" key="2">
    <citation type="submission" date="2019-11" db="EMBL/GenBank/DDBJ databases">
        <title>Improved Assembly of Tolypothrix boutellei genome.</title>
        <authorList>
            <person name="Sarangi A.N."/>
            <person name="Mukherjee M."/>
            <person name="Ghosh S."/>
            <person name="Singh D."/>
            <person name="Das A."/>
            <person name="Kant S."/>
            <person name="Prusty A."/>
            <person name="Tripathy S."/>
        </authorList>
    </citation>
    <scope>NUCLEOTIDE SEQUENCE</scope>
    <source>
        <strain evidence="2">VB521301</strain>
    </source>
</reference>
<dbReference type="AlphaFoldDB" id="A0A8S9TDW1"/>
<feature type="transmembrane region" description="Helical" evidence="1">
    <location>
        <begin position="104"/>
        <end position="121"/>
    </location>
</feature>
<proteinExistence type="predicted"/>
<keyword evidence="1" id="KW-0472">Membrane</keyword>
<evidence type="ECO:0000313" key="3">
    <source>
        <dbReference type="Proteomes" id="UP000029738"/>
    </source>
</evidence>
<name>A0A8S9TDW1_9CYAN</name>
<evidence type="ECO:0000256" key="1">
    <source>
        <dbReference type="SAM" id="Phobius"/>
    </source>
</evidence>
<reference evidence="2" key="1">
    <citation type="journal article" date="2015" name="Genome Announc.">
        <title>Draft Genome Sequence of Tolypothrix boutellei Strain VB521301.</title>
        <authorList>
            <person name="Chandrababunaidu M.M."/>
            <person name="Singh D."/>
            <person name="Sen D."/>
            <person name="Bhan S."/>
            <person name="Das S."/>
            <person name="Gupta A."/>
            <person name="Adhikary S.P."/>
            <person name="Tripathy S."/>
        </authorList>
    </citation>
    <scope>NUCLEOTIDE SEQUENCE</scope>
    <source>
        <strain evidence="2">VB521301</strain>
    </source>
</reference>
<feature type="transmembrane region" description="Helical" evidence="1">
    <location>
        <begin position="70"/>
        <end position="98"/>
    </location>
</feature>
<organism evidence="2 3">
    <name type="scientific">Tolypothrix bouteillei VB521301</name>
    <dbReference type="NCBI Taxonomy" id="1479485"/>
    <lineage>
        <taxon>Bacteria</taxon>
        <taxon>Bacillati</taxon>
        <taxon>Cyanobacteriota</taxon>
        <taxon>Cyanophyceae</taxon>
        <taxon>Nostocales</taxon>
        <taxon>Tolypothrichaceae</taxon>
        <taxon>Tolypothrix</taxon>
    </lineage>
</organism>
<keyword evidence="1" id="KW-1133">Transmembrane helix</keyword>
<sequence length="124" mass="14142">MQKKLFYTLIFLGMGANGFCYLAWFLSPPNPDRIGYWFFIYFLIFPYLGILGIAALVLKDVLNIPLGIGIALLLYVSILTIVANFFPLGLSWVLAWLPGGSYEFLHFILFALVSIWLIILMQQQ</sequence>
<keyword evidence="1" id="KW-0812">Transmembrane</keyword>
<gene>
    <name evidence="2" type="ORF">DA73_0400035500</name>
</gene>
<dbReference type="RefSeq" id="WP_038081773.1">
    <property type="nucleotide sequence ID" value="NZ_JHEG04000001.1"/>
</dbReference>
<keyword evidence="3" id="KW-1185">Reference proteome</keyword>
<protein>
    <submittedName>
        <fullName evidence="2">Uncharacterized protein</fullName>
    </submittedName>
</protein>